<name>A0A6N2SE28_9FIRM</name>
<dbReference type="PANTHER" id="PTHR39188:SF3">
    <property type="entry name" value="STAGE IV SPORULATION PROTEIN FB"/>
    <property type="match status" value="1"/>
</dbReference>
<evidence type="ECO:0000256" key="1">
    <source>
        <dbReference type="ARBA" id="ARBA00001947"/>
    </source>
</evidence>
<feature type="transmembrane region" description="Helical" evidence="7">
    <location>
        <begin position="151"/>
        <end position="173"/>
    </location>
</feature>
<feature type="transmembrane region" description="Helical" evidence="7">
    <location>
        <begin position="109"/>
        <end position="130"/>
    </location>
</feature>
<gene>
    <name evidence="8" type="ORF">AULFYP135_00914</name>
</gene>
<sequence>MTIRLFDTPVRCGFSFFLLLALFLTADRSGFSAMMLLCILIHEVGHLVGFALAGGEIRSVSLTGLGIHIQRGERPVSRSGEACIHLMGPVFSFATALPVLLLWGEQPVGAMFTAISGVLGIFHLLPIGNLDGGNLMRLALENCIPPESIDFAFSFLSFAALVPLFALSVYLFLSDSRNITLLLTCLYLATAIVKE</sequence>
<keyword evidence="6" id="KW-0482">Metalloprotease</keyword>
<evidence type="ECO:0000256" key="5">
    <source>
        <dbReference type="ARBA" id="ARBA00022833"/>
    </source>
</evidence>
<dbReference type="GO" id="GO:0008237">
    <property type="term" value="F:metallopeptidase activity"/>
    <property type="evidence" value="ECO:0007669"/>
    <property type="project" value="UniProtKB-KW"/>
</dbReference>
<keyword evidence="7" id="KW-1133">Transmembrane helix</keyword>
<feature type="transmembrane region" description="Helical" evidence="7">
    <location>
        <begin position="82"/>
        <end position="103"/>
    </location>
</feature>
<evidence type="ECO:0000256" key="4">
    <source>
        <dbReference type="ARBA" id="ARBA00022801"/>
    </source>
</evidence>
<evidence type="ECO:0000256" key="2">
    <source>
        <dbReference type="ARBA" id="ARBA00007931"/>
    </source>
</evidence>
<keyword evidence="4" id="KW-0378">Hydrolase</keyword>
<proteinExistence type="inferred from homology"/>
<dbReference type="EMBL" id="CACRSL010000003">
    <property type="protein sequence ID" value="VYS91923.1"/>
    <property type="molecule type" value="Genomic_DNA"/>
</dbReference>
<keyword evidence="7" id="KW-0472">Membrane</keyword>
<keyword evidence="5" id="KW-0862">Zinc</keyword>
<dbReference type="PANTHER" id="PTHR39188">
    <property type="entry name" value="MEMBRANE-ASSOCIATED ZINC METALLOPROTEASE M50B"/>
    <property type="match status" value="1"/>
</dbReference>
<keyword evidence="7" id="KW-0812">Transmembrane</keyword>
<evidence type="ECO:0000313" key="8">
    <source>
        <dbReference type="EMBL" id="VYS91923.1"/>
    </source>
</evidence>
<accession>A0A6N2SE28</accession>
<evidence type="ECO:0000256" key="7">
    <source>
        <dbReference type="SAM" id="Phobius"/>
    </source>
</evidence>
<dbReference type="GO" id="GO:0006508">
    <property type="term" value="P:proteolysis"/>
    <property type="evidence" value="ECO:0007669"/>
    <property type="project" value="UniProtKB-KW"/>
</dbReference>
<organism evidence="8">
    <name type="scientific">uncultured Anaerotruncus sp</name>
    <dbReference type="NCBI Taxonomy" id="905011"/>
    <lineage>
        <taxon>Bacteria</taxon>
        <taxon>Bacillati</taxon>
        <taxon>Bacillota</taxon>
        <taxon>Clostridia</taxon>
        <taxon>Eubacteriales</taxon>
        <taxon>Oscillospiraceae</taxon>
        <taxon>Anaerotruncus</taxon>
        <taxon>environmental samples</taxon>
    </lineage>
</organism>
<comment type="similarity">
    <text evidence="2">Belongs to the peptidase M50B family.</text>
</comment>
<evidence type="ECO:0000256" key="6">
    <source>
        <dbReference type="ARBA" id="ARBA00023049"/>
    </source>
</evidence>
<reference evidence="8" key="1">
    <citation type="submission" date="2019-11" db="EMBL/GenBank/DDBJ databases">
        <authorList>
            <person name="Feng L."/>
        </authorList>
    </citation>
    <scope>NUCLEOTIDE SEQUENCE</scope>
    <source>
        <strain evidence="8">AundefinedLFYP135</strain>
    </source>
</reference>
<protein>
    <submittedName>
        <fullName evidence="8">Peptidase family M50</fullName>
    </submittedName>
</protein>
<comment type="cofactor">
    <cofactor evidence="1">
        <name>Zn(2+)</name>
        <dbReference type="ChEBI" id="CHEBI:29105"/>
    </cofactor>
</comment>
<keyword evidence="3" id="KW-0645">Protease</keyword>
<evidence type="ECO:0000256" key="3">
    <source>
        <dbReference type="ARBA" id="ARBA00022670"/>
    </source>
</evidence>
<dbReference type="AlphaFoldDB" id="A0A6N2SE28"/>
<feature type="transmembrane region" description="Helical" evidence="7">
    <location>
        <begin position="44"/>
        <end position="70"/>
    </location>
</feature>